<comment type="similarity">
    <text evidence="1">Belongs to the GDA1/CD39 NTPase family.</text>
</comment>
<dbReference type="AlphaFoldDB" id="L2GWM0"/>
<dbReference type="GeneID" id="19878334"/>
<dbReference type="Gene3D" id="3.30.420.40">
    <property type="match status" value="1"/>
</dbReference>
<evidence type="ECO:0000256" key="2">
    <source>
        <dbReference type="ARBA" id="ARBA00022801"/>
    </source>
</evidence>
<dbReference type="PANTHER" id="PTHR11782:SF127">
    <property type="entry name" value="NTPASE, ISOFORM F"/>
    <property type="match status" value="1"/>
</dbReference>
<dbReference type="Proteomes" id="UP000011081">
    <property type="component" value="Unassembled WGS sequence"/>
</dbReference>
<accession>L2GWM0</accession>
<evidence type="ECO:0000256" key="1">
    <source>
        <dbReference type="ARBA" id="ARBA00009283"/>
    </source>
</evidence>
<dbReference type="STRING" id="948595.L2GWM0"/>
<dbReference type="EMBL" id="GL877408">
    <property type="protein sequence ID" value="ELA48024.1"/>
    <property type="molecule type" value="Genomic_DNA"/>
</dbReference>
<keyword evidence="2" id="KW-0378">Hydrolase</keyword>
<evidence type="ECO:0000313" key="5">
    <source>
        <dbReference type="EMBL" id="ELA48024.1"/>
    </source>
</evidence>
<keyword evidence="6" id="KW-1185">Reference proteome</keyword>
<evidence type="ECO:0000313" key="6">
    <source>
        <dbReference type="Proteomes" id="UP000011081"/>
    </source>
</evidence>
<feature type="active site" description="Proton acceptor" evidence="3">
    <location>
        <position position="145"/>
    </location>
</feature>
<organism evidence="5 6">
    <name type="scientific">Vavraia culicis (isolate floridensis)</name>
    <name type="common">Microsporidian parasite</name>
    <dbReference type="NCBI Taxonomy" id="948595"/>
    <lineage>
        <taxon>Eukaryota</taxon>
        <taxon>Fungi</taxon>
        <taxon>Fungi incertae sedis</taxon>
        <taxon>Microsporidia</taxon>
        <taxon>Pleistophoridae</taxon>
        <taxon>Vavraia</taxon>
    </lineage>
</organism>
<dbReference type="PANTHER" id="PTHR11782">
    <property type="entry name" value="ADENOSINE/GUANOSINE DIPHOSPHATASE"/>
    <property type="match status" value="1"/>
</dbReference>
<dbReference type="VEuPathDB" id="MicrosporidiaDB:VCUG_00447"/>
<sequence>MFHHTLKQHEKQSNRMLLLIPFILAKEFVVILDAGFTSTKLNIYTFSDMIIVSSYTKFYHPGMHELELHEIKEMIERMLDDAHKFVVENGGVVCSTRIALVATEGLRSLEKRNVDEILGCIRTLIDRSGFVGGRNPVSVMDGVFEGLYAYEALVYLLFLRDNKNVLQRQMANRYDIGSYDVGSGINDGMKGKEDNADGKILMNSSVMSTSNETENSNKWQKNRTTAEMKPNRKNGTREVNNIKMSDRITRGQHSFKGANERKVPTNEAGGLKSTDESEFDTITYLKTQSNKKNLAKAKNNGQAEQHTVLHKHIAANKLSLGIIEMGGGSMQIAFSTNINNKYQLFIHSFHDLGLIKGRNKLHSLNVLDHCKDLNKKCVRYFRTHFNLHEFSRIAPLDSVHKFYLLSFFYDRLSEYRPIHKFSDIISIYRTHCAEPSKNCDDLEYMILVLKGIGLKNSAVVEIGRMIDDKNLSWGLAKALEMLIG</sequence>
<dbReference type="GO" id="GO:0017110">
    <property type="term" value="F:nucleoside diphosphate phosphatase activity"/>
    <property type="evidence" value="ECO:0007669"/>
    <property type="project" value="UniProtKB-ARBA"/>
</dbReference>
<dbReference type="Pfam" id="PF01150">
    <property type="entry name" value="GDA1_CD39"/>
    <property type="match status" value="1"/>
</dbReference>
<dbReference type="OrthoDB" id="6372431at2759"/>
<dbReference type="Gene3D" id="3.30.420.150">
    <property type="entry name" value="Exopolyphosphatase. Domain 2"/>
    <property type="match status" value="1"/>
</dbReference>
<evidence type="ECO:0000256" key="3">
    <source>
        <dbReference type="PIRSR" id="PIRSR600407-1"/>
    </source>
</evidence>
<dbReference type="RefSeq" id="XP_008073469.1">
    <property type="nucleotide sequence ID" value="XM_008075278.1"/>
</dbReference>
<protein>
    <submittedName>
        <fullName evidence="5">Uncharacterized protein</fullName>
    </submittedName>
</protein>
<dbReference type="OMA" id="RMIDDKN"/>
<dbReference type="HOGENOM" id="CLU_564061_0_0_1"/>
<dbReference type="InterPro" id="IPR000407">
    <property type="entry name" value="GDA1_CD39_NTPase"/>
</dbReference>
<evidence type="ECO:0000256" key="4">
    <source>
        <dbReference type="SAM" id="MobiDB-lite"/>
    </source>
</evidence>
<feature type="region of interest" description="Disordered" evidence="4">
    <location>
        <begin position="207"/>
        <end position="236"/>
    </location>
</feature>
<gene>
    <name evidence="5" type="ORF">VCUG_00447</name>
</gene>
<dbReference type="InParanoid" id="L2GWM0"/>
<feature type="compositionally biased region" description="Polar residues" evidence="4">
    <location>
        <begin position="207"/>
        <end position="223"/>
    </location>
</feature>
<reference evidence="6" key="1">
    <citation type="submission" date="2011-03" db="EMBL/GenBank/DDBJ databases">
        <title>The genome sequence of Vavraia culicis strain floridensis.</title>
        <authorList>
            <consortium name="The Broad Institute Genome Sequencing Platform"/>
            <person name="Cuomo C."/>
            <person name="Becnel J."/>
            <person name="Sanscrainte N."/>
            <person name="Young S.K."/>
            <person name="Zeng Q."/>
            <person name="Gargeya S."/>
            <person name="Fitzgerald M."/>
            <person name="Haas B."/>
            <person name="Abouelleil A."/>
            <person name="Alvarado L."/>
            <person name="Arachchi H.M."/>
            <person name="Berlin A."/>
            <person name="Chapman S.B."/>
            <person name="Gearin G."/>
            <person name="Goldberg J."/>
            <person name="Griggs A."/>
            <person name="Gujja S."/>
            <person name="Hansen M."/>
            <person name="Heiman D."/>
            <person name="Howarth C."/>
            <person name="Larimer J."/>
            <person name="Lui A."/>
            <person name="MacDonald P.J.P."/>
            <person name="McCowen C."/>
            <person name="Montmayeur A."/>
            <person name="Murphy C."/>
            <person name="Neiman D."/>
            <person name="Pearson M."/>
            <person name="Priest M."/>
            <person name="Roberts A."/>
            <person name="Saif S."/>
            <person name="Shea T."/>
            <person name="Sisk P."/>
            <person name="Stolte C."/>
            <person name="Sykes S."/>
            <person name="Wortman J."/>
            <person name="Nusbaum C."/>
            <person name="Birren B."/>
        </authorList>
    </citation>
    <scope>NUCLEOTIDE SEQUENCE [LARGE SCALE GENOMIC DNA]</scope>
    <source>
        <strain evidence="6">floridensis</strain>
    </source>
</reference>
<proteinExistence type="inferred from homology"/>
<name>L2GWM0_VAVCU</name>